<accession>M0AP29</accession>
<dbReference type="SUPFAM" id="SSF53850">
    <property type="entry name" value="Periplasmic binding protein-like II"/>
    <property type="match status" value="1"/>
</dbReference>
<keyword evidence="3" id="KW-0732">Signal</keyword>
<dbReference type="eggNOG" id="arCOG01803">
    <property type="taxonomic scope" value="Archaea"/>
</dbReference>
<proteinExistence type="inferred from homology"/>
<comment type="subcellular location">
    <subcellularLocation>
        <location evidence="1">Periplasm</location>
    </subcellularLocation>
</comment>
<sequence>MPPVAVTHCMASSDIQSALRIFHLPFSFMLPQRVAAERGYFEDEGLDVELVERDRQRVDWKYVPADWTLTGDDNVDLYPVCKWESLRRTWSLGDGKIVAHGTFADLPYTLYTRPETPINSPADLAGVPVGVNRRTGQEYTAIKALEEYVDPDEIELEHFGMPTERLQALRDGDTDAITLLDPHSTLADHLGFEQVLAFENHIGIVGTDALDGDDLDGFMRAYGRAVEAINDDPQAFRERYLAMLESDADIAPDLFDDIDLETVRESVTVPRYEVPELADPDELDGHLEWMKDRELIDDRADIRTIVSPSSQ</sequence>
<dbReference type="PANTHER" id="PTHR30024:SF47">
    <property type="entry name" value="TAURINE-BINDING PERIPLASMIC PROTEIN"/>
    <property type="match status" value="1"/>
</dbReference>
<evidence type="ECO:0000313" key="4">
    <source>
        <dbReference type="EMBL" id="ELZ00067.1"/>
    </source>
</evidence>
<dbReference type="Proteomes" id="UP000011554">
    <property type="component" value="Unassembled WGS sequence"/>
</dbReference>
<dbReference type="AlphaFoldDB" id="M0AP29"/>
<evidence type="ECO:0000313" key="5">
    <source>
        <dbReference type="Proteomes" id="UP000011554"/>
    </source>
</evidence>
<dbReference type="PATRIC" id="fig|29540.5.peg.2792"/>
<dbReference type="Gene3D" id="3.40.190.10">
    <property type="entry name" value="Periplasmic binding protein-like II"/>
    <property type="match status" value="2"/>
</dbReference>
<keyword evidence="5" id="KW-1185">Reference proteome</keyword>
<dbReference type="GO" id="GO:0042597">
    <property type="term" value="C:periplasmic space"/>
    <property type="evidence" value="ECO:0007669"/>
    <property type="project" value="UniProtKB-SubCell"/>
</dbReference>
<comment type="similarity">
    <text evidence="2">Belongs to the bacterial solute-binding protein SsuA/TauA family.</text>
</comment>
<evidence type="ECO:0000256" key="2">
    <source>
        <dbReference type="ARBA" id="ARBA00010742"/>
    </source>
</evidence>
<dbReference type="STRING" id="29540.C481_13764"/>
<reference evidence="4 5" key="1">
    <citation type="journal article" date="2014" name="PLoS Genet.">
        <title>Phylogenetically driven sequencing of extremely halophilic archaea reveals strategies for static and dynamic osmo-response.</title>
        <authorList>
            <person name="Becker E.A."/>
            <person name="Seitzer P.M."/>
            <person name="Tritt A."/>
            <person name="Larsen D."/>
            <person name="Krusor M."/>
            <person name="Yao A.I."/>
            <person name="Wu D."/>
            <person name="Madern D."/>
            <person name="Eisen J.A."/>
            <person name="Darling A.E."/>
            <person name="Facciotti M.T."/>
        </authorList>
    </citation>
    <scope>NUCLEOTIDE SEQUENCE [LARGE SCALE GENOMIC DNA]</scope>
    <source>
        <strain evidence="4 5">DSM 12278</strain>
    </source>
</reference>
<evidence type="ECO:0000256" key="1">
    <source>
        <dbReference type="ARBA" id="ARBA00004418"/>
    </source>
</evidence>
<protein>
    <submittedName>
        <fullName evidence="4">Nitrate/sulfonate/bicarbonate ABC transporter substrate-binding protein</fullName>
    </submittedName>
</protein>
<organism evidence="4 5">
    <name type="scientific">Natrialba asiatica (strain ATCC 700177 / DSM 12278 / JCM 9576 / FERM P-10747 / NBRC 102637 / 172P1)</name>
    <dbReference type="NCBI Taxonomy" id="29540"/>
    <lineage>
        <taxon>Archaea</taxon>
        <taxon>Methanobacteriati</taxon>
        <taxon>Methanobacteriota</taxon>
        <taxon>Stenosarchaea group</taxon>
        <taxon>Halobacteria</taxon>
        <taxon>Halobacteriales</taxon>
        <taxon>Natrialbaceae</taxon>
        <taxon>Natrialba</taxon>
    </lineage>
</organism>
<comment type="caution">
    <text evidence="4">The sequence shown here is derived from an EMBL/GenBank/DDBJ whole genome shotgun (WGS) entry which is preliminary data.</text>
</comment>
<evidence type="ECO:0000256" key="3">
    <source>
        <dbReference type="ARBA" id="ARBA00022729"/>
    </source>
</evidence>
<dbReference type="PANTHER" id="PTHR30024">
    <property type="entry name" value="ALIPHATIC SULFONATES-BINDING PROTEIN-RELATED"/>
    <property type="match status" value="1"/>
</dbReference>
<dbReference type="EMBL" id="AOIO01000031">
    <property type="protein sequence ID" value="ELZ00067.1"/>
    <property type="molecule type" value="Genomic_DNA"/>
</dbReference>
<gene>
    <name evidence="4" type="ORF">C481_13764</name>
</gene>
<name>M0AP29_NATA1</name>